<proteinExistence type="predicted"/>
<sequence>MDAYMAVDMKMSVIQAGNIYKGNAVQERQLRVQACGTILRSRKIQHGKFAARLYHDSGPQSSVWKLSAHGLAGAMGFSRLNKLTDGKDRAKFGNRFGELSGRCFQALDKFSSNFKEPSGIRATTDYGANGSDEPPVENEDIGYSSVQDLPSHQKKMKSAATNLSDAFHNIMANAAKKFEDSLDYIKNSGTKETQQGEPAELETDWDQWQKIFVEVEEQENLVSVLKLQLQEAVEKEDFQEAAKLKNTLAAASVDDAVSKVMKELKRALTEERYDDVMNLRDKAGAGLVGWWVGQSKPRNDPYGHIIHISAAQGRFIAKSYTARQLATAGPGTPLFEVFVTKRGENKYSQQAVYLQHDGNVYSNHDILLGPSSRDMDISELNKVSPQVENEEKSQDSGFLDSNGGINDTLKMVEKIQMQDVKLKIFNVSIDKGRADDKLQDLQIDDALSGGSNNRKEHPEIPITPVVRKVMENNADDRALMAPMRVPAKLERKTKDLFLFNIDEVYQPGAWKSTIAQSETIWDHVMFEARKGNTADAFSSVNNTSNVLKEMVEMMRLAVKQTQRSRRLGKSTSFRQINDEEFDRLSGLYIGDFGAGKLEVVQIRRKFGQWREDESSPNFGNLEFYEYVEAVKLIGDLNIPSGEVIFRAKIGSESTRFTMSGTYAQQLGVIERYQGHGRLPSSSFRNLKWTDGELVLLKGGGHMNGAELGFVYSVPERDFLVLFNRLKLQN</sequence>
<protein>
    <recommendedName>
        <fullName evidence="1">UVR domain-containing protein</fullName>
    </recommendedName>
</protein>
<accession>A0ABD1XEE5</accession>
<evidence type="ECO:0000313" key="2">
    <source>
        <dbReference type="EMBL" id="KAL2603211.1"/>
    </source>
</evidence>
<feature type="domain" description="UVR" evidence="1">
    <location>
        <begin position="219"/>
        <end position="250"/>
    </location>
</feature>
<evidence type="ECO:0000259" key="1">
    <source>
        <dbReference type="Pfam" id="PF02151"/>
    </source>
</evidence>
<dbReference type="PANTHER" id="PTHR33917:SF3">
    <property type="entry name" value="PROTEIN EXECUTER 1, CHLOROPLASTIC"/>
    <property type="match status" value="1"/>
</dbReference>
<dbReference type="AlphaFoldDB" id="A0ABD1XEE5"/>
<dbReference type="EMBL" id="JBHFFA010000026">
    <property type="protein sequence ID" value="KAL2603211.1"/>
    <property type="molecule type" value="Genomic_DNA"/>
</dbReference>
<evidence type="ECO:0000313" key="3">
    <source>
        <dbReference type="Proteomes" id="UP001605036"/>
    </source>
</evidence>
<dbReference type="InterPro" id="IPR001943">
    <property type="entry name" value="UVR_dom"/>
</dbReference>
<name>A0ABD1XEE5_9MARC</name>
<dbReference type="Proteomes" id="UP001605036">
    <property type="component" value="Unassembled WGS sequence"/>
</dbReference>
<gene>
    <name evidence="2" type="ORF">R1flu_017282</name>
</gene>
<dbReference type="Pfam" id="PF12014">
    <property type="entry name" value="Cyclin_D1_bind"/>
    <property type="match status" value="1"/>
</dbReference>
<dbReference type="PANTHER" id="PTHR33917">
    <property type="entry name" value="PROTEIN EXECUTER 1, CHLOROPLASTIC"/>
    <property type="match status" value="1"/>
</dbReference>
<dbReference type="InterPro" id="IPR044680">
    <property type="entry name" value="EX1/2"/>
</dbReference>
<reference evidence="2 3" key="1">
    <citation type="submission" date="2024-09" db="EMBL/GenBank/DDBJ databases">
        <title>Chromosome-scale assembly of Riccia fluitans.</title>
        <authorList>
            <person name="Paukszto L."/>
            <person name="Sawicki J."/>
            <person name="Karawczyk K."/>
            <person name="Piernik-Szablinska J."/>
            <person name="Szczecinska M."/>
            <person name="Mazdziarz M."/>
        </authorList>
    </citation>
    <scope>NUCLEOTIDE SEQUENCE [LARGE SCALE GENOMIC DNA]</scope>
    <source>
        <strain evidence="2">Rf_01</strain>
        <tissue evidence="2">Aerial parts of the thallus</tissue>
    </source>
</reference>
<organism evidence="2 3">
    <name type="scientific">Riccia fluitans</name>
    <dbReference type="NCBI Taxonomy" id="41844"/>
    <lineage>
        <taxon>Eukaryota</taxon>
        <taxon>Viridiplantae</taxon>
        <taxon>Streptophyta</taxon>
        <taxon>Embryophyta</taxon>
        <taxon>Marchantiophyta</taxon>
        <taxon>Marchantiopsida</taxon>
        <taxon>Marchantiidae</taxon>
        <taxon>Marchantiales</taxon>
        <taxon>Ricciaceae</taxon>
        <taxon>Riccia</taxon>
    </lineage>
</organism>
<comment type="caution">
    <text evidence="2">The sequence shown here is derived from an EMBL/GenBank/DDBJ whole genome shotgun (WGS) entry which is preliminary data.</text>
</comment>
<dbReference type="Pfam" id="PF02151">
    <property type="entry name" value="UVR"/>
    <property type="match status" value="1"/>
</dbReference>
<keyword evidence="3" id="KW-1185">Reference proteome</keyword>